<organism evidence="1">
    <name type="scientific">marine sediment metagenome</name>
    <dbReference type="NCBI Taxonomy" id="412755"/>
    <lineage>
        <taxon>unclassified sequences</taxon>
        <taxon>metagenomes</taxon>
        <taxon>ecological metagenomes</taxon>
    </lineage>
</organism>
<evidence type="ECO:0000313" key="1">
    <source>
        <dbReference type="EMBL" id="GAG26135.1"/>
    </source>
</evidence>
<reference evidence="1" key="1">
    <citation type="journal article" date="2014" name="Front. Microbiol.">
        <title>High frequency of phylogenetically diverse reductive dehalogenase-homologous genes in deep subseafloor sedimentary metagenomes.</title>
        <authorList>
            <person name="Kawai M."/>
            <person name="Futagami T."/>
            <person name="Toyoda A."/>
            <person name="Takaki Y."/>
            <person name="Nishi S."/>
            <person name="Hori S."/>
            <person name="Arai W."/>
            <person name="Tsubouchi T."/>
            <person name="Morono Y."/>
            <person name="Uchiyama I."/>
            <person name="Ito T."/>
            <person name="Fujiyama A."/>
            <person name="Inagaki F."/>
            <person name="Takami H."/>
        </authorList>
    </citation>
    <scope>NUCLEOTIDE SEQUENCE</scope>
    <source>
        <strain evidence="1">Expedition CK06-06</strain>
    </source>
</reference>
<feature type="non-terminal residue" evidence="1">
    <location>
        <position position="45"/>
    </location>
</feature>
<proteinExistence type="predicted"/>
<dbReference type="EMBL" id="BARS01037435">
    <property type="protein sequence ID" value="GAG26135.1"/>
    <property type="molecule type" value="Genomic_DNA"/>
</dbReference>
<name>X0W6E6_9ZZZZ</name>
<comment type="caution">
    <text evidence="1">The sequence shown here is derived from an EMBL/GenBank/DDBJ whole genome shotgun (WGS) entry which is preliminary data.</text>
</comment>
<protein>
    <submittedName>
        <fullName evidence="1">Uncharacterized protein</fullName>
    </submittedName>
</protein>
<accession>X0W6E6</accession>
<gene>
    <name evidence="1" type="ORF">S01H1_57403</name>
</gene>
<sequence>MGIPEKIISGNIRAVARLIRDIDDNIPEAREVLKDLYPYTGKAYV</sequence>
<dbReference type="AlphaFoldDB" id="X0W6E6"/>